<feature type="domain" description="Sulfatase-modifying factor enzyme-like" evidence="2">
    <location>
        <begin position="45"/>
        <end position="291"/>
    </location>
</feature>
<accession>A0A098S7U2</accession>
<dbReference type="PANTHER" id="PTHR23150:SF19">
    <property type="entry name" value="FORMYLGLYCINE-GENERATING ENZYME"/>
    <property type="match status" value="1"/>
</dbReference>
<dbReference type="EMBL" id="JPOS01000020">
    <property type="protein sequence ID" value="KGE88171.1"/>
    <property type="molecule type" value="Genomic_DNA"/>
</dbReference>
<evidence type="ECO:0000259" key="2">
    <source>
        <dbReference type="Pfam" id="PF03781"/>
    </source>
</evidence>
<dbReference type="Proteomes" id="UP000029736">
    <property type="component" value="Unassembled WGS sequence"/>
</dbReference>
<keyword evidence="4" id="KW-1185">Reference proteome</keyword>
<dbReference type="OrthoDB" id="9768004at2"/>
<reference evidence="3 4" key="1">
    <citation type="journal article" date="2014" name="Int. J. Syst. Evol. Microbiol.">
        <title>Phaeodactylibacter xiamenensis gen. nov., sp. nov., a member of the family Saprospiraceae isolated from the marine alga Phaeodactylum tricornutum.</title>
        <authorList>
            <person name="Chen Z.Jr."/>
            <person name="Lei X."/>
            <person name="Lai Q."/>
            <person name="Li Y."/>
            <person name="Zhang B."/>
            <person name="Zhang J."/>
            <person name="Zhang H."/>
            <person name="Yang L."/>
            <person name="Zheng W."/>
            <person name="Tian Y."/>
            <person name="Yu Z."/>
            <person name="Xu H.Jr."/>
            <person name="Zheng T."/>
        </authorList>
    </citation>
    <scope>NUCLEOTIDE SEQUENCE [LARGE SCALE GENOMIC DNA]</scope>
    <source>
        <strain evidence="3 4">KD52</strain>
    </source>
</reference>
<sequence>MQHWTKAPLLALVLGLAAWSSLQAQAPEAGAASSTTIPGTTVAVETVYLPGGTFEWQRGEVIQTAEIDPFWIGTYEVTHDLFSLFQHREEDTDESNWEGGGFEADAVSRPTPPYIDVTFGMGHEPRHPAVNMTQQAALLFCGWLYQKTGEFYRLPTEAEWAYACQLSTKEMGELDAHAWHYGNSEETYHEAGEKAPTWLGIYDLLGNVAEWTLDAYTEPETAGEEVLDNPWAVPEQRYGRVVKGGSFDSDAEDCTCMAREKSSIRWQQRDPQIPKSLWWNTDSPFVGFRLVKPAKQASPEEVEAFFGKAIKW</sequence>
<dbReference type="PANTHER" id="PTHR23150">
    <property type="entry name" value="SULFATASE MODIFYING FACTOR 1, 2"/>
    <property type="match status" value="1"/>
</dbReference>
<dbReference type="InterPro" id="IPR005532">
    <property type="entry name" value="SUMF_dom"/>
</dbReference>
<dbReference type="STRING" id="1524460.IX84_10115"/>
<dbReference type="Gene3D" id="3.90.1580.10">
    <property type="entry name" value="paralog of FGE (formylglycine-generating enzyme)"/>
    <property type="match status" value="1"/>
</dbReference>
<evidence type="ECO:0000313" key="3">
    <source>
        <dbReference type="EMBL" id="KGE88171.1"/>
    </source>
</evidence>
<evidence type="ECO:0000256" key="1">
    <source>
        <dbReference type="SAM" id="SignalP"/>
    </source>
</evidence>
<gene>
    <name evidence="3" type="ORF">IX84_10115</name>
</gene>
<dbReference type="SUPFAM" id="SSF56436">
    <property type="entry name" value="C-type lectin-like"/>
    <property type="match status" value="1"/>
</dbReference>
<name>A0A098S7U2_9BACT</name>
<dbReference type="InterPro" id="IPR016187">
    <property type="entry name" value="CTDL_fold"/>
</dbReference>
<proteinExistence type="predicted"/>
<dbReference type="AlphaFoldDB" id="A0A098S7U2"/>
<dbReference type="InterPro" id="IPR051043">
    <property type="entry name" value="Sulfatase_Mod_Factor_Kinase"/>
</dbReference>
<feature type="signal peptide" evidence="1">
    <location>
        <begin position="1"/>
        <end position="26"/>
    </location>
</feature>
<organism evidence="3 4">
    <name type="scientific">Phaeodactylibacter xiamenensis</name>
    <dbReference type="NCBI Taxonomy" id="1524460"/>
    <lineage>
        <taxon>Bacteria</taxon>
        <taxon>Pseudomonadati</taxon>
        <taxon>Bacteroidota</taxon>
        <taxon>Saprospiria</taxon>
        <taxon>Saprospirales</taxon>
        <taxon>Haliscomenobacteraceae</taxon>
        <taxon>Phaeodactylibacter</taxon>
    </lineage>
</organism>
<dbReference type="RefSeq" id="WP_044219426.1">
    <property type="nucleotide sequence ID" value="NZ_JBKAGJ010000007.1"/>
</dbReference>
<comment type="caution">
    <text evidence="3">The sequence shown here is derived from an EMBL/GenBank/DDBJ whole genome shotgun (WGS) entry which is preliminary data.</text>
</comment>
<dbReference type="Pfam" id="PF03781">
    <property type="entry name" value="FGE-sulfatase"/>
    <property type="match status" value="1"/>
</dbReference>
<keyword evidence="1" id="KW-0732">Signal</keyword>
<evidence type="ECO:0000313" key="4">
    <source>
        <dbReference type="Proteomes" id="UP000029736"/>
    </source>
</evidence>
<feature type="chain" id="PRO_5001940022" description="Sulfatase-modifying factor enzyme-like domain-containing protein" evidence="1">
    <location>
        <begin position="27"/>
        <end position="312"/>
    </location>
</feature>
<dbReference type="GO" id="GO:0120147">
    <property type="term" value="F:formylglycine-generating oxidase activity"/>
    <property type="evidence" value="ECO:0007669"/>
    <property type="project" value="TreeGrafter"/>
</dbReference>
<dbReference type="InterPro" id="IPR042095">
    <property type="entry name" value="SUMF_sf"/>
</dbReference>
<protein>
    <recommendedName>
        <fullName evidence="2">Sulfatase-modifying factor enzyme-like domain-containing protein</fullName>
    </recommendedName>
</protein>